<sequence>MSPIPFAVIGSGWRAEFFLRAAVYLPEHFAVAGIVSGRDADGRAALAERWNVPVFAAVDELLAATRPEFVVVSVRKEEIVARISELAAHAMPVLAETPAAADLDGLLQLQRLVEAGARIEVAEQYFLHPTLSAMRTLIDDGLIGTPRYAHVSIMQTYHGVSVMRKLLGIGFENATVTANAFSLPVVKGPGRYGGPERYEVIPAAQTVATFDFGDKVGLYDFADGQHRSRIRAARITVRGERGEVTPERADYLIDEKTPMSVELRRMDKGHFVNFEGYHHAGIMAGGRWVYENPFPGPSMTDDEIAVATCLANMRRYVEEGRSSYSFAEAAQDCYLAEAMDAAAATGKPVTTTSQPWSRPATL</sequence>
<proteinExistence type="predicted"/>
<evidence type="ECO:0000259" key="1">
    <source>
        <dbReference type="Pfam" id="PF01408"/>
    </source>
</evidence>
<dbReference type="Proteomes" id="UP000032611">
    <property type="component" value="Chromosome"/>
</dbReference>
<evidence type="ECO:0000313" key="3">
    <source>
        <dbReference type="Proteomes" id="UP000032611"/>
    </source>
</evidence>
<dbReference type="KEGG" id="mey:TM49_00570"/>
<dbReference type="RefSeq" id="WP_045679088.1">
    <property type="nucleotide sequence ID" value="NZ_CP010803.1"/>
</dbReference>
<dbReference type="Gene3D" id="3.30.360.10">
    <property type="entry name" value="Dihydrodipicolinate Reductase, domain 2"/>
    <property type="match status" value="1"/>
</dbReference>
<dbReference type="PANTHER" id="PTHR43377:SF1">
    <property type="entry name" value="BILIVERDIN REDUCTASE A"/>
    <property type="match status" value="1"/>
</dbReference>
<dbReference type="OrthoDB" id="9772350at2"/>
<dbReference type="EMBL" id="CP010803">
    <property type="protein sequence ID" value="AJY44518.1"/>
    <property type="molecule type" value="Genomic_DNA"/>
</dbReference>
<gene>
    <name evidence="2" type="ORF">TM49_00570</name>
</gene>
<dbReference type="PATRIC" id="fig|1486262.3.peg.119"/>
<dbReference type="Pfam" id="PF01408">
    <property type="entry name" value="GFO_IDH_MocA"/>
    <property type="match status" value="1"/>
</dbReference>
<feature type="domain" description="Gfo/Idh/MocA-like oxidoreductase N-terminal" evidence="1">
    <location>
        <begin position="6"/>
        <end position="115"/>
    </location>
</feature>
<organism evidence="2 3">
    <name type="scientific">Martelella endophytica</name>
    <dbReference type="NCBI Taxonomy" id="1486262"/>
    <lineage>
        <taxon>Bacteria</taxon>
        <taxon>Pseudomonadati</taxon>
        <taxon>Pseudomonadota</taxon>
        <taxon>Alphaproteobacteria</taxon>
        <taxon>Hyphomicrobiales</taxon>
        <taxon>Aurantimonadaceae</taxon>
        <taxon>Martelella</taxon>
    </lineage>
</organism>
<dbReference type="InterPro" id="IPR036291">
    <property type="entry name" value="NAD(P)-bd_dom_sf"/>
</dbReference>
<dbReference type="Gene3D" id="3.40.50.720">
    <property type="entry name" value="NAD(P)-binding Rossmann-like Domain"/>
    <property type="match status" value="1"/>
</dbReference>
<dbReference type="HOGENOM" id="CLU_769123_0_0_5"/>
<dbReference type="AlphaFoldDB" id="A0A0D5LMH6"/>
<dbReference type="InterPro" id="IPR051450">
    <property type="entry name" value="Gfo/Idh/MocA_Oxidoreductases"/>
</dbReference>
<dbReference type="PANTHER" id="PTHR43377">
    <property type="entry name" value="BILIVERDIN REDUCTASE A"/>
    <property type="match status" value="1"/>
</dbReference>
<keyword evidence="3" id="KW-1185">Reference proteome</keyword>
<name>A0A0D5LMH6_MAREN</name>
<protein>
    <recommendedName>
        <fullName evidence="1">Gfo/Idh/MocA-like oxidoreductase N-terminal domain-containing protein</fullName>
    </recommendedName>
</protein>
<reference evidence="2 3" key="1">
    <citation type="journal article" date="2015" name="Genome Announc.">
        <title>Complete genome sequence of Martelella endophytica YC6887, which has antifungal activity associated with a halophyte.</title>
        <authorList>
            <person name="Khan A."/>
            <person name="Khan H."/>
            <person name="Chung E.J."/>
            <person name="Hossain M.T."/>
            <person name="Chung Y.R."/>
        </authorList>
    </citation>
    <scope>NUCLEOTIDE SEQUENCE [LARGE SCALE GENOMIC DNA]</scope>
    <source>
        <strain evidence="2">YC6887</strain>
    </source>
</reference>
<dbReference type="InterPro" id="IPR000683">
    <property type="entry name" value="Gfo/Idh/MocA-like_OxRdtase_N"/>
</dbReference>
<dbReference type="STRING" id="1486262.TM49_00570"/>
<evidence type="ECO:0000313" key="2">
    <source>
        <dbReference type="EMBL" id="AJY44518.1"/>
    </source>
</evidence>
<dbReference type="GO" id="GO:0000166">
    <property type="term" value="F:nucleotide binding"/>
    <property type="evidence" value="ECO:0007669"/>
    <property type="project" value="InterPro"/>
</dbReference>
<accession>A0A0D5LMH6</accession>
<dbReference type="SUPFAM" id="SSF51735">
    <property type="entry name" value="NAD(P)-binding Rossmann-fold domains"/>
    <property type="match status" value="1"/>
</dbReference>